<sequence>MNRSHPVEEQTGNVMRPWLAVTAIGLSTFSVVTTEMLPVGLLNPIADTLNSTVGTAGLMISLPALLAALFAPLAVLASGGINRKTILCFLIILLIMANIASATATSMNWLLAARVIVGFCMGGIWAIAGGLAGRLVSPGSVGLATSIIFGGVAAASVFGVPLGAFIGDAFGWRAAFLAMAILAMLVLILLIKSLPSLPVNNSVTIGQFAEVLANRKVLVGLLVTFFLVAGHFMAYTYVRPLLQTVSKFDNSWISPLLFAYGLAGIAGNFLAGSIATKQLRWTLVFIAIGITAAVLLFSPLGGSITGGSLITLLWGVAYGGVSVSLMTWMTIAASKSIEVATSLYIAIFNIGIESGSFLGSQVVDKYGLLTNTTLAGVVAILALAVLIFSNIKAAPAH</sequence>
<dbReference type="InterPro" id="IPR050189">
    <property type="entry name" value="MFS_Efflux_Transporters"/>
</dbReference>
<dbReference type="InterPro" id="IPR011701">
    <property type="entry name" value="MFS"/>
</dbReference>
<organism evidence="8">
    <name type="scientific">Xenorhabdus bovienii str. puntauvense</name>
    <dbReference type="NCBI Taxonomy" id="1398201"/>
    <lineage>
        <taxon>Bacteria</taxon>
        <taxon>Pseudomonadati</taxon>
        <taxon>Pseudomonadota</taxon>
        <taxon>Gammaproteobacteria</taxon>
        <taxon>Enterobacterales</taxon>
        <taxon>Morganellaceae</taxon>
        <taxon>Xenorhabdus</taxon>
    </lineage>
</organism>
<dbReference type="InterPro" id="IPR036259">
    <property type="entry name" value="MFS_trans_sf"/>
</dbReference>
<comment type="caution">
    <text evidence="8">The sequence shown here is derived from an EMBL/GenBank/DDBJ whole genome shotgun (WGS) entry which is preliminary data.</text>
</comment>
<feature type="transmembrane region" description="Helical" evidence="6">
    <location>
        <begin position="283"/>
        <end position="300"/>
    </location>
</feature>
<reference evidence="8" key="1">
    <citation type="submission" date="2013-07" db="EMBL/GenBank/DDBJ databases">
        <title>Sub-species coevolution in mutualistic symbiosis.</title>
        <authorList>
            <person name="Murfin K."/>
            <person name="Klassen J."/>
            <person name="Lee M."/>
            <person name="Forst S."/>
            <person name="Stock P."/>
            <person name="Goodrich-Blair H."/>
        </authorList>
    </citation>
    <scope>NUCLEOTIDE SEQUENCE [LARGE SCALE GENOMIC DNA]</scope>
    <source>
        <strain evidence="8">Puntauvense</strain>
    </source>
</reference>
<dbReference type="InterPro" id="IPR020846">
    <property type="entry name" value="MFS_dom"/>
</dbReference>
<dbReference type="GO" id="GO:0005886">
    <property type="term" value="C:plasma membrane"/>
    <property type="evidence" value="ECO:0007669"/>
    <property type="project" value="UniProtKB-SubCell"/>
</dbReference>
<feature type="transmembrane region" description="Helical" evidence="6">
    <location>
        <begin position="343"/>
        <end position="362"/>
    </location>
</feature>
<dbReference type="HOGENOM" id="CLU_001265_61_1_6"/>
<dbReference type="EMBL" id="CBSW010000222">
    <property type="protein sequence ID" value="CDG98329.1"/>
    <property type="molecule type" value="Genomic_DNA"/>
</dbReference>
<feature type="transmembrane region" description="Helical" evidence="6">
    <location>
        <begin position="312"/>
        <end position="331"/>
    </location>
</feature>
<dbReference type="Proteomes" id="UP000028511">
    <property type="component" value="Unassembled WGS sequence"/>
</dbReference>
<dbReference type="CDD" id="cd17324">
    <property type="entry name" value="MFS_NepI_like"/>
    <property type="match status" value="1"/>
</dbReference>
<comment type="subcellular location">
    <subcellularLocation>
        <location evidence="1">Cell membrane</location>
        <topology evidence="1">Multi-pass membrane protein</topology>
    </subcellularLocation>
</comment>
<evidence type="ECO:0000256" key="2">
    <source>
        <dbReference type="ARBA" id="ARBA00022475"/>
    </source>
</evidence>
<dbReference type="Gene3D" id="1.20.1250.20">
    <property type="entry name" value="MFS general substrate transporter like domains"/>
    <property type="match status" value="1"/>
</dbReference>
<keyword evidence="4 6" id="KW-1133">Transmembrane helix</keyword>
<feature type="transmembrane region" description="Helical" evidence="6">
    <location>
        <begin position="250"/>
        <end position="271"/>
    </location>
</feature>
<dbReference type="GO" id="GO:0022857">
    <property type="term" value="F:transmembrane transporter activity"/>
    <property type="evidence" value="ECO:0007669"/>
    <property type="project" value="InterPro"/>
</dbReference>
<keyword evidence="3 6" id="KW-0812">Transmembrane</keyword>
<dbReference type="SUPFAM" id="SSF103473">
    <property type="entry name" value="MFS general substrate transporter"/>
    <property type="match status" value="1"/>
</dbReference>
<feature type="transmembrane region" description="Helical" evidence="6">
    <location>
        <begin position="111"/>
        <end position="131"/>
    </location>
</feature>
<name>A0A077NHX8_XENBV</name>
<dbReference type="PANTHER" id="PTHR43124">
    <property type="entry name" value="PURINE EFFLUX PUMP PBUE"/>
    <property type="match status" value="1"/>
</dbReference>
<protein>
    <submittedName>
        <fullName evidence="8">Major facilitator superfamily protein</fullName>
    </submittedName>
</protein>
<feature type="transmembrane region" description="Helical" evidence="6">
    <location>
        <begin position="143"/>
        <end position="166"/>
    </location>
</feature>
<keyword evidence="5 6" id="KW-0472">Membrane</keyword>
<evidence type="ECO:0000256" key="1">
    <source>
        <dbReference type="ARBA" id="ARBA00004651"/>
    </source>
</evidence>
<feature type="transmembrane region" description="Helical" evidence="6">
    <location>
        <begin position="18"/>
        <end position="41"/>
    </location>
</feature>
<feature type="transmembrane region" description="Helical" evidence="6">
    <location>
        <begin position="86"/>
        <end position="105"/>
    </location>
</feature>
<feature type="transmembrane region" description="Helical" evidence="6">
    <location>
        <begin position="172"/>
        <end position="191"/>
    </location>
</feature>
<dbReference type="PANTHER" id="PTHR43124:SF3">
    <property type="entry name" value="CHLORAMPHENICOL EFFLUX PUMP RV0191"/>
    <property type="match status" value="1"/>
</dbReference>
<proteinExistence type="predicted"/>
<evidence type="ECO:0000256" key="4">
    <source>
        <dbReference type="ARBA" id="ARBA00022989"/>
    </source>
</evidence>
<gene>
    <name evidence="8" type="ORF">XBP1_2990113</name>
</gene>
<dbReference type="PROSITE" id="PS50850">
    <property type="entry name" value="MFS"/>
    <property type="match status" value="1"/>
</dbReference>
<dbReference type="AlphaFoldDB" id="A0A077NHX8"/>
<evidence type="ECO:0000256" key="3">
    <source>
        <dbReference type="ARBA" id="ARBA00022692"/>
    </source>
</evidence>
<feature type="domain" description="Major facilitator superfamily (MFS) profile" evidence="7">
    <location>
        <begin position="13"/>
        <end position="394"/>
    </location>
</feature>
<evidence type="ECO:0000256" key="5">
    <source>
        <dbReference type="ARBA" id="ARBA00023136"/>
    </source>
</evidence>
<evidence type="ECO:0000313" key="8">
    <source>
        <dbReference type="EMBL" id="CDG98329.1"/>
    </source>
</evidence>
<evidence type="ECO:0000259" key="7">
    <source>
        <dbReference type="PROSITE" id="PS50850"/>
    </source>
</evidence>
<keyword evidence="2" id="KW-1003">Cell membrane</keyword>
<evidence type="ECO:0000256" key="6">
    <source>
        <dbReference type="SAM" id="Phobius"/>
    </source>
</evidence>
<dbReference type="RefSeq" id="WP_038218762.1">
    <property type="nucleotide sequence ID" value="NZ_CAWLWN010000253.1"/>
</dbReference>
<accession>A0A077NHX8</accession>
<feature type="transmembrane region" description="Helical" evidence="6">
    <location>
        <begin position="368"/>
        <end position="388"/>
    </location>
</feature>
<dbReference type="Pfam" id="PF07690">
    <property type="entry name" value="MFS_1"/>
    <property type="match status" value="1"/>
</dbReference>
<feature type="transmembrane region" description="Helical" evidence="6">
    <location>
        <begin position="217"/>
        <end position="238"/>
    </location>
</feature>
<feature type="transmembrane region" description="Helical" evidence="6">
    <location>
        <begin position="53"/>
        <end position="74"/>
    </location>
</feature>